<gene>
    <name evidence="1" type="ORF">AOR01nite_24110</name>
</gene>
<dbReference type="EMBL" id="BJMU01000022">
    <property type="protein sequence ID" value="GEB83934.1"/>
    <property type="molecule type" value="Genomic_DNA"/>
</dbReference>
<protein>
    <submittedName>
        <fullName evidence="1">Uncharacterized protein</fullName>
    </submittedName>
</protein>
<evidence type="ECO:0000313" key="1">
    <source>
        <dbReference type="EMBL" id="GEB83934.1"/>
    </source>
</evidence>
<sequence>MNVCMGGYRLIHRPVDNGKAETDCSGGEDERQTVHGTNPFRVCGARADLPDTVMRVNRLLQNRSWHL</sequence>
<accession>A0A4Y3TQ83</accession>
<dbReference type="Proteomes" id="UP000317617">
    <property type="component" value="Unassembled WGS sequence"/>
</dbReference>
<keyword evidence="2" id="KW-1185">Reference proteome</keyword>
<proteinExistence type="predicted"/>
<dbReference type="AlphaFoldDB" id="A0A4Y3TQ83"/>
<evidence type="ECO:0000313" key="2">
    <source>
        <dbReference type="Proteomes" id="UP000317617"/>
    </source>
</evidence>
<organism evidence="1 2">
    <name type="scientific">Acetobacter orleanensis</name>
    <dbReference type="NCBI Taxonomy" id="104099"/>
    <lineage>
        <taxon>Bacteria</taxon>
        <taxon>Pseudomonadati</taxon>
        <taxon>Pseudomonadota</taxon>
        <taxon>Alphaproteobacteria</taxon>
        <taxon>Acetobacterales</taxon>
        <taxon>Acetobacteraceae</taxon>
        <taxon>Acetobacter</taxon>
    </lineage>
</organism>
<reference evidence="1 2" key="1">
    <citation type="submission" date="2019-06" db="EMBL/GenBank/DDBJ databases">
        <title>Whole genome shotgun sequence of Acetobacter orleanensis NBRC 13752.</title>
        <authorList>
            <person name="Hosoyama A."/>
            <person name="Uohara A."/>
            <person name="Ohji S."/>
            <person name="Ichikawa N."/>
        </authorList>
    </citation>
    <scope>NUCLEOTIDE SEQUENCE [LARGE SCALE GENOMIC DNA]</scope>
    <source>
        <strain evidence="1 2">NBRC 13752</strain>
    </source>
</reference>
<comment type="caution">
    <text evidence="1">The sequence shown here is derived from an EMBL/GenBank/DDBJ whole genome shotgun (WGS) entry which is preliminary data.</text>
</comment>
<name>A0A4Y3TQ83_9PROT</name>